<evidence type="ECO:0000313" key="3">
    <source>
        <dbReference type="Proteomes" id="UP000324091"/>
    </source>
</evidence>
<protein>
    <submittedName>
        <fullName evidence="2">Uncharacterized protein</fullName>
    </submittedName>
</protein>
<dbReference type="Proteomes" id="UP000324091">
    <property type="component" value="Chromosome 12"/>
</dbReference>
<name>A0A5C6PEP6_9TELE</name>
<accession>A0A5C6PEP6</accession>
<gene>
    <name evidence="2" type="ORF">D4764_12G0008690</name>
</gene>
<keyword evidence="3" id="KW-1185">Reference proteome</keyword>
<evidence type="ECO:0000256" key="1">
    <source>
        <dbReference type="SAM" id="MobiDB-lite"/>
    </source>
</evidence>
<reference evidence="2 3" key="1">
    <citation type="submission" date="2019-04" db="EMBL/GenBank/DDBJ databases">
        <title>Chromosome genome assembly for Takifugu flavidus.</title>
        <authorList>
            <person name="Xiao S."/>
        </authorList>
    </citation>
    <scope>NUCLEOTIDE SEQUENCE [LARGE SCALE GENOMIC DNA]</scope>
    <source>
        <strain evidence="2">HTHZ2018</strain>
        <tissue evidence="2">Muscle</tissue>
    </source>
</reference>
<proteinExistence type="predicted"/>
<feature type="compositionally biased region" description="Basic and acidic residues" evidence="1">
    <location>
        <begin position="19"/>
        <end position="43"/>
    </location>
</feature>
<feature type="region of interest" description="Disordered" evidence="1">
    <location>
        <begin position="1"/>
        <end position="43"/>
    </location>
</feature>
<organism evidence="2 3">
    <name type="scientific">Takifugu flavidus</name>
    <name type="common">sansaifugu</name>
    <dbReference type="NCBI Taxonomy" id="433684"/>
    <lineage>
        <taxon>Eukaryota</taxon>
        <taxon>Metazoa</taxon>
        <taxon>Chordata</taxon>
        <taxon>Craniata</taxon>
        <taxon>Vertebrata</taxon>
        <taxon>Euteleostomi</taxon>
        <taxon>Actinopterygii</taxon>
        <taxon>Neopterygii</taxon>
        <taxon>Teleostei</taxon>
        <taxon>Neoteleostei</taxon>
        <taxon>Acanthomorphata</taxon>
        <taxon>Eupercaria</taxon>
        <taxon>Tetraodontiformes</taxon>
        <taxon>Tetradontoidea</taxon>
        <taxon>Tetraodontidae</taxon>
        <taxon>Takifugu</taxon>
    </lineage>
</organism>
<dbReference type="EMBL" id="RHFK02000004">
    <property type="protein sequence ID" value="TWW77479.1"/>
    <property type="molecule type" value="Genomic_DNA"/>
</dbReference>
<sequence length="80" mass="9008">MAVAGRPLTPVGRDVNVPPRREPRKDGEKVKEKFGEESGEKITHPSQEMKRLFNFTQAFTWKVFNSSSAFFALPKRSGGN</sequence>
<comment type="caution">
    <text evidence="2">The sequence shown here is derived from an EMBL/GenBank/DDBJ whole genome shotgun (WGS) entry which is preliminary data.</text>
</comment>
<evidence type="ECO:0000313" key="2">
    <source>
        <dbReference type="EMBL" id="TWW77479.1"/>
    </source>
</evidence>
<dbReference type="AlphaFoldDB" id="A0A5C6PEP6"/>